<organism evidence="1">
    <name type="scientific">Oikopleura dioica</name>
    <name type="common">Tunicate</name>
    <dbReference type="NCBI Taxonomy" id="34765"/>
    <lineage>
        <taxon>Eukaryota</taxon>
        <taxon>Metazoa</taxon>
        <taxon>Chordata</taxon>
        <taxon>Tunicata</taxon>
        <taxon>Appendicularia</taxon>
        <taxon>Copelata</taxon>
        <taxon>Oikopleuridae</taxon>
        <taxon>Oikopleura</taxon>
    </lineage>
</organism>
<sequence>MKIFGSKATSVDAHQRKLCKTIRGTVYRRQKSARSS</sequence>
<dbReference type="EMBL" id="FN654750">
    <property type="protein sequence ID" value="CBY36285.1"/>
    <property type="molecule type" value="Genomic_DNA"/>
</dbReference>
<dbReference type="Proteomes" id="UP000011014">
    <property type="component" value="Unassembled WGS sequence"/>
</dbReference>
<reference evidence="1" key="1">
    <citation type="journal article" date="2010" name="Science">
        <title>Plasticity of animal genome architecture unmasked by rapid evolution of a pelagic tunicate.</title>
        <authorList>
            <person name="Denoeud F."/>
            <person name="Henriet S."/>
            <person name="Mungpakdee S."/>
            <person name="Aury J.M."/>
            <person name="Da Silva C."/>
            <person name="Brinkmann H."/>
            <person name="Mikhaleva J."/>
            <person name="Olsen L.C."/>
            <person name="Jubin C."/>
            <person name="Canestro C."/>
            <person name="Bouquet J.M."/>
            <person name="Danks G."/>
            <person name="Poulain J."/>
            <person name="Campsteijn C."/>
            <person name="Adamski M."/>
            <person name="Cross I."/>
            <person name="Yadetie F."/>
            <person name="Muffato M."/>
            <person name="Louis A."/>
            <person name="Butcher S."/>
            <person name="Tsagkogeorga G."/>
            <person name="Konrad A."/>
            <person name="Singh S."/>
            <person name="Jensen M.F."/>
            <person name="Cong E.H."/>
            <person name="Eikeseth-Otteraa H."/>
            <person name="Noel B."/>
            <person name="Anthouard V."/>
            <person name="Porcel B.M."/>
            <person name="Kachouri-Lafond R."/>
            <person name="Nishino A."/>
            <person name="Ugolini M."/>
            <person name="Chourrout P."/>
            <person name="Nishida H."/>
            <person name="Aasland R."/>
            <person name="Huzurbazar S."/>
            <person name="Westhof E."/>
            <person name="Delsuc F."/>
            <person name="Lehrach H."/>
            <person name="Reinhardt R."/>
            <person name="Weissenbach J."/>
            <person name="Roy S.W."/>
            <person name="Artiguenave F."/>
            <person name="Postlethwait J.H."/>
            <person name="Manak J.R."/>
            <person name="Thompson E.M."/>
            <person name="Jaillon O."/>
            <person name="Du Pasquier L."/>
            <person name="Boudinot P."/>
            <person name="Liberles D.A."/>
            <person name="Volff J.N."/>
            <person name="Philippe H."/>
            <person name="Lenhard B."/>
            <person name="Roest Crollius H."/>
            <person name="Wincker P."/>
            <person name="Chourrout D."/>
        </authorList>
    </citation>
    <scope>NUCLEOTIDE SEQUENCE [LARGE SCALE GENOMIC DNA]</scope>
</reference>
<proteinExistence type="predicted"/>
<gene>
    <name evidence="1" type="ORF">GSOID_T00028776001</name>
</gene>
<evidence type="ECO:0000313" key="1">
    <source>
        <dbReference type="EMBL" id="CBY36285.1"/>
    </source>
</evidence>
<name>E4YLC4_OIKDI</name>
<accession>E4YLC4</accession>
<dbReference type="AlphaFoldDB" id="E4YLC4"/>
<protein>
    <submittedName>
        <fullName evidence="1">Uncharacterized protein</fullName>
    </submittedName>
</protein>